<evidence type="ECO:0000313" key="4">
    <source>
        <dbReference type="WBParaSite" id="HPLM_0000480501-mRNA-1"/>
    </source>
</evidence>
<proteinExistence type="predicted"/>
<evidence type="ECO:0000313" key="3">
    <source>
        <dbReference type="Proteomes" id="UP000268014"/>
    </source>
</evidence>
<keyword evidence="3" id="KW-1185">Reference proteome</keyword>
<dbReference type="AlphaFoldDB" id="A0A0N4W4I6"/>
<dbReference type="OrthoDB" id="5846202at2759"/>
<dbReference type="WBParaSite" id="HPLM_0000480501-mRNA-1">
    <property type="protein sequence ID" value="HPLM_0000480501-mRNA-1"/>
    <property type="gene ID" value="HPLM_0000480501"/>
</dbReference>
<reference evidence="2 3" key="2">
    <citation type="submission" date="2018-11" db="EMBL/GenBank/DDBJ databases">
        <authorList>
            <consortium name="Pathogen Informatics"/>
        </authorList>
    </citation>
    <scope>NUCLEOTIDE SEQUENCE [LARGE SCALE GENOMIC DNA]</scope>
    <source>
        <strain evidence="2 3">MHpl1</strain>
    </source>
</reference>
<evidence type="ECO:0000313" key="2">
    <source>
        <dbReference type="EMBL" id="VDO24041.1"/>
    </source>
</evidence>
<dbReference type="STRING" id="6290.A0A0N4W4I6"/>
<feature type="domain" description="Reverse transcriptase" evidence="1">
    <location>
        <begin position="22"/>
        <end position="110"/>
    </location>
</feature>
<sequence length="141" mass="15860">MLCELYDNFTTRISPFCKVVIISVKRGVRQGDTISPKHFSAALENIMRHLGWEDSGVKDDGGYLRHLGFADDIMFITPNMEQAERILTEFDSACGNIILRLHLTKKMFIKNGSVPDAPFTLNGTNIIECASYVYLGRQVNS</sequence>
<dbReference type="Pfam" id="PF00078">
    <property type="entry name" value="RVT_1"/>
    <property type="match status" value="1"/>
</dbReference>
<dbReference type="OMA" id="HENIMHD"/>
<accession>A0A0N4W4I6</accession>
<protein>
    <submittedName>
        <fullName evidence="4">Reverse transcriptase domain-containing protein</fullName>
    </submittedName>
</protein>
<dbReference type="InterPro" id="IPR000477">
    <property type="entry name" value="RT_dom"/>
</dbReference>
<gene>
    <name evidence="2" type="ORF">HPLM_LOCUS4797</name>
</gene>
<evidence type="ECO:0000259" key="1">
    <source>
        <dbReference type="Pfam" id="PF00078"/>
    </source>
</evidence>
<dbReference type="PANTHER" id="PTHR47027:SF20">
    <property type="entry name" value="REVERSE TRANSCRIPTASE-LIKE PROTEIN WITH RNA-DIRECTED DNA POLYMERASE DOMAIN"/>
    <property type="match status" value="1"/>
</dbReference>
<organism evidence="4">
    <name type="scientific">Haemonchus placei</name>
    <name type="common">Barber's pole worm</name>
    <dbReference type="NCBI Taxonomy" id="6290"/>
    <lineage>
        <taxon>Eukaryota</taxon>
        <taxon>Metazoa</taxon>
        <taxon>Ecdysozoa</taxon>
        <taxon>Nematoda</taxon>
        <taxon>Chromadorea</taxon>
        <taxon>Rhabditida</taxon>
        <taxon>Rhabditina</taxon>
        <taxon>Rhabditomorpha</taxon>
        <taxon>Strongyloidea</taxon>
        <taxon>Trichostrongylidae</taxon>
        <taxon>Haemonchus</taxon>
    </lineage>
</organism>
<dbReference type="Proteomes" id="UP000268014">
    <property type="component" value="Unassembled WGS sequence"/>
</dbReference>
<reference evidence="4" key="1">
    <citation type="submission" date="2017-02" db="UniProtKB">
        <authorList>
            <consortium name="WormBaseParasite"/>
        </authorList>
    </citation>
    <scope>IDENTIFICATION</scope>
</reference>
<dbReference type="PANTHER" id="PTHR47027">
    <property type="entry name" value="REVERSE TRANSCRIPTASE DOMAIN-CONTAINING PROTEIN"/>
    <property type="match status" value="1"/>
</dbReference>
<name>A0A0N4W4I6_HAEPC</name>
<dbReference type="EMBL" id="UZAF01016253">
    <property type="protein sequence ID" value="VDO24041.1"/>
    <property type="molecule type" value="Genomic_DNA"/>
</dbReference>